<dbReference type="InterPro" id="IPR003964">
    <property type="entry name" value="Carb_kinase"/>
</dbReference>
<dbReference type="CDD" id="cd04235">
    <property type="entry name" value="AAK_CK"/>
    <property type="match status" value="1"/>
</dbReference>
<dbReference type="AlphaFoldDB" id="A0A386PNJ5"/>
<feature type="domain" description="Aspartate/glutamate/uridylate kinase" evidence="6">
    <location>
        <begin position="4"/>
        <end position="295"/>
    </location>
</feature>
<evidence type="ECO:0000256" key="1">
    <source>
        <dbReference type="ARBA" id="ARBA00011066"/>
    </source>
</evidence>
<evidence type="ECO:0000256" key="4">
    <source>
        <dbReference type="NCBIfam" id="TIGR00746"/>
    </source>
</evidence>
<dbReference type="GO" id="GO:0005829">
    <property type="term" value="C:cytosol"/>
    <property type="evidence" value="ECO:0007669"/>
    <property type="project" value="TreeGrafter"/>
</dbReference>
<sequence>MDSKRIVVCLGGNALEDGSGEATAERQLEVIKKSVVGIVDLIESGHDVIISHGNGPQVGRIVLQNELAKHETPTMPFDVCGAMSQGMIGYHIEQALRNEFNERGMNRDVAVLITQVIVDKEDKGFKNPSKPIGPFYDKATALELEKSKGYVLREDSGRGYRRVVASPRPVEIVETGAIKELIRKKFIVIACGGGGVPIARDLKGNIEGVSAVIDKDFASSRLAQDVEADMLIILTAVEKVALNFGKSDEILLDEVNTIEMEKYIDEGHFAAGSMLPKVQASMEFVKSSGGRVAIITSLDKLSKGIENIGGTIIKD</sequence>
<keyword evidence="3 5" id="KW-0418">Kinase</keyword>
<gene>
    <name evidence="7" type="primary">arcC</name>
    <name evidence="7" type="ORF">DB313_04415</name>
</gene>
<evidence type="ECO:0000256" key="3">
    <source>
        <dbReference type="ARBA" id="ARBA00022777"/>
    </source>
</evidence>
<evidence type="ECO:0000259" key="6">
    <source>
        <dbReference type="Pfam" id="PF00696"/>
    </source>
</evidence>
<comment type="similarity">
    <text evidence="1 5">Belongs to the carbamate kinase family.</text>
</comment>
<accession>A0A386PNJ5</accession>
<evidence type="ECO:0000313" key="8">
    <source>
        <dbReference type="Proteomes" id="UP000275571"/>
    </source>
</evidence>
<dbReference type="KEGG" id="btur:DB313_04415"/>
<evidence type="ECO:0000256" key="2">
    <source>
        <dbReference type="ARBA" id="ARBA00022679"/>
    </source>
</evidence>
<keyword evidence="2 5" id="KW-0808">Transferase</keyword>
<keyword evidence="8" id="KW-1185">Reference proteome</keyword>
<dbReference type="Gene3D" id="3.40.1160.10">
    <property type="entry name" value="Acetylglutamate kinase-like"/>
    <property type="match status" value="1"/>
</dbReference>
<dbReference type="InterPro" id="IPR036393">
    <property type="entry name" value="AceGlu_kinase-like_sf"/>
</dbReference>
<dbReference type="GO" id="GO:0008804">
    <property type="term" value="F:carbamate kinase activity"/>
    <property type="evidence" value="ECO:0007669"/>
    <property type="project" value="UniProtKB-UniRule"/>
</dbReference>
<dbReference type="EMBL" id="CP028884">
    <property type="protein sequence ID" value="AYE36685.1"/>
    <property type="molecule type" value="Genomic_DNA"/>
</dbReference>
<dbReference type="OrthoDB" id="9766717at2"/>
<dbReference type="PANTHER" id="PTHR30409">
    <property type="entry name" value="CARBAMATE KINASE"/>
    <property type="match status" value="1"/>
</dbReference>
<dbReference type="SUPFAM" id="SSF53633">
    <property type="entry name" value="Carbamate kinase-like"/>
    <property type="match status" value="1"/>
</dbReference>
<dbReference type="PRINTS" id="PR01469">
    <property type="entry name" value="CARBMTKINASE"/>
</dbReference>
<evidence type="ECO:0000256" key="5">
    <source>
        <dbReference type="PIRNR" id="PIRNR000723"/>
    </source>
</evidence>
<dbReference type="RefSeq" id="WP_120104605.1">
    <property type="nucleotide sequence ID" value="NZ_CP028884.1"/>
</dbReference>
<proteinExistence type="inferred from homology"/>
<dbReference type="PIRSF" id="PIRSF000723">
    <property type="entry name" value="Carbamate_kin"/>
    <property type="match status" value="1"/>
</dbReference>
<name>A0A386PNJ5_9SPIR</name>
<dbReference type="FunFam" id="3.40.1160.10:FF:000007">
    <property type="entry name" value="Carbamate kinase"/>
    <property type="match status" value="1"/>
</dbReference>
<evidence type="ECO:0000313" key="7">
    <source>
        <dbReference type="EMBL" id="AYE36685.1"/>
    </source>
</evidence>
<dbReference type="PANTHER" id="PTHR30409:SF1">
    <property type="entry name" value="CARBAMATE KINASE-RELATED"/>
    <property type="match status" value="1"/>
</dbReference>
<dbReference type="NCBIfam" id="NF009007">
    <property type="entry name" value="PRK12352.1"/>
    <property type="match status" value="1"/>
</dbReference>
<reference evidence="7 8" key="1">
    <citation type="journal article" date="2018" name="Infect. Genet. Evol.">
        <title>Genome-wide analysis of Borrelia turcica and 'Candidatus Borrelia tachyglossi' shows relapsing fever-like genomes with unique genomic links to Lyme disease Borrelia.</title>
        <authorList>
            <person name="Gofton A.W."/>
            <person name="Margos G."/>
            <person name="Fingerle V."/>
            <person name="Hepner S."/>
            <person name="Loh S.M."/>
            <person name="Ryan U."/>
            <person name="Irwin P."/>
            <person name="Oskam C.L."/>
        </authorList>
    </citation>
    <scope>NUCLEOTIDE SEQUENCE [LARGE SCALE GENOMIC DNA]</scope>
    <source>
        <strain evidence="7 8">IST7</strain>
    </source>
</reference>
<dbReference type="NCBIfam" id="TIGR00746">
    <property type="entry name" value="arcC"/>
    <property type="match status" value="1"/>
</dbReference>
<dbReference type="InterPro" id="IPR001048">
    <property type="entry name" value="Asp/Glu/Uridylate_kinase"/>
</dbReference>
<dbReference type="Proteomes" id="UP000275571">
    <property type="component" value="Chromosome"/>
</dbReference>
<organism evidence="7 8">
    <name type="scientific">Borrelia turcica IST7</name>
    <dbReference type="NCBI Taxonomy" id="1104446"/>
    <lineage>
        <taxon>Bacteria</taxon>
        <taxon>Pseudomonadati</taxon>
        <taxon>Spirochaetota</taxon>
        <taxon>Spirochaetia</taxon>
        <taxon>Spirochaetales</taxon>
        <taxon>Borreliaceae</taxon>
        <taxon>Borrelia</taxon>
    </lineage>
</organism>
<dbReference type="Pfam" id="PF00696">
    <property type="entry name" value="AA_kinase"/>
    <property type="match status" value="1"/>
</dbReference>
<dbReference type="GO" id="GO:0019546">
    <property type="term" value="P:L-arginine deiminase pathway"/>
    <property type="evidence" value="ECO:0007669"/>
    <property type="project" value="TreeGrafter"/>
</dbReference>
<protein>
    <recommendedName>
        <fullName evidence="4 5">Carbamate kinase</fullName>
    </recommendedName>
</protein>